<organism evidence="8 9">
    <name type="scientific">Buteo japonicus</name>
    <dbReference type="NCBI Taxonomy" id="224669"/>
    <lineage>
        <taxon>Eukaryota</taxon>
        <taxon>Metazoa</taxon>
        <taxon>Chordata</taxon>
        <taxon>Craniata</taxon>
        <taxon>Vertebrata</taxon>
        <taxon>Euteleostomi</taxon>
        <taxon>Archelosauria</taxon>
        <taxon>Archosauria</taxon>
        <taxon>Dinosauria</taxon>
        <taxon>Saurischia</taxon>
        <taxon>Theropoda</taxon>
        <taxon>Coelurosauria</taxon>
        <taxon>Aves</taxon>
        <taxon>Neognathae</taxon>
        <taxon>Neoaves</taxon>
        <taxon>Telluraves</taxon>
        <taxon>Accipitrimorphae</taxon>
        <taxon>Accipitriformes</taxon>
        <taxon>Accipitridae</taxon>
        <taxon>Accipitrinae</taxon>
        <taxon>Buteo</taxon>
    </lineage>
</organism>
<evidence type="ECO:0000256" key="5">
    <source>
        <dbReference type="ARBA" id="ARBA00040291"/>
    </source>
</evidence>
<dbReference type="Proteomes" id="UP000694555">
    <property type="component" value="Unplaced"/>
</dbReference>
<keyword evidence="3" id="KW-0539">Nucleus</keyword>
<feature type="region of interest" description="Disordered" evidence="6">
    <location>
        <begin position="235"/>
        <end position="258"/>
    </location>
</feature>
<evidence type="ECO:0000256" key="1">
    <source>
        <dbReference type="ARBA" id="ARBA00004123"/>
    </source>
</evidence>
<dbReference type="SMART" id="SM01177">
    <property type="entry name" value="DUF4210"/>
    <property type="match status" value="1"/>
</dbReference>
<proteinExistence type="inferred from homology"/>
<evidence type="ECO:0000313" key="9">
    <source>
        <dbReference type="Proteomes" id="UP000694555"/>
    </source>
</evidence>
<dbReference type="PANTHER" id="PTHR13199">
    <property type="entry name" value="GH03947P"/>
    <property type="match status" value="1"/>
</dbReference>
<reference evidence="8" key="1">
    <citation type="submission" date="2025-08" db="UniProtKB">
        <authorList>
            <consortium name="Ensembl"/>
        </authorList>
    </citation>
    <scope>IDENTIFICATION</scope>
</reference>
<dbReference type="Pfam" id="PF13915">
    <property type="entry name" value="DUF4210"/>
    <property type="match status" value="1"/>
</dbReference>
<evidence type="ECO:0000313" key="8">
    <source>
        <dbReference type="Ensembl" id="ENSBJAP00000006676.1"/>
    </source>
</evidence>
<feature type="region of interest" description="Disordered" evidence="6">
    <location>
        <begin position="157"/>
        <end position="185"/>
    </location>
</feature>
<feature type="domain" description="Atos-like conserved" evidence="7">
    <location>
        <begin position="397"/>
        <end position="450"/>
    </location>
</feature>
<evidence type="ECO:0000256" key="6">
    <source>
        <dbReference type="SAM" id="MobiDB-lite"/>
    </source>
</evidence>
<accession>A0A8C0ASY0</accession>
<evidence type="ECO:0000256" key="4">
    <source>
        <dbReference type="ARBA" id="ARBA00034497"/>
    </source>
</evidence>
<dbReference type="PANTHER" id="PTHR13199:SF12">
    <property type="entry name" value="ATOS HOMOLOG PROTEIN B"/>
    <property type="match status" value="1"/>
</dbReference>
<reference evidence="8" key="2">
    <citation type="submission" date="2025-09" db="UniProtKB">
        <authorList>
            <consortium name="Ensembl"/>
        </authorList>
    </citation>
    <scope>IDENTIFICATION</scope>
</reference>
<keyword evidence="9" id="KW-1185">Reference proteome</keyword>
<dbReference type="Pfam" id="PF13889">
    <property type="entry name" value="Chromosome_seg"/>
    <property type="match status" value="1"/>
</dbReference>
<feature type="region of interest" description="Disordered" evidence="6">
    <location>
        <begin position="66"/>
        <end position="129"/>
    </location>
</feature>
<name>A0A8C0ASY0_9AVES</name>
<evidence type="ECO:0000256" key="2">
    <source>
        <dbReference type="ARBA" id="ARBA00022553"/>
    </source>
</evidence>
<dbReference type="Ensembl" id="ENSBJAT00000006873.1">
    <property type="protein sequence ID" value="ENSBJAP00000006676.1"/>
    <property type="gene ID" value="ENSBJAG00000004531.1"/>
</dbReference>
<sequence>MRHIHAETSLPPEHSTDPSLSRPSGEAPLEPSSQCCTHRSILMGYNETEITRQKVYQVSIFSHLSSSSENMEQRAGSRPAVKRAYPEQRTPEAGRDPKRTHWGSGVVDGKHDGSPGQASLDDGDDDDTFEDGLLVEELSLSGSAQHFSHSGLRVVEHRCEGSPSQTPKASKEDKLQDVSSSSRPQHIACSTLHMRDSCSVSSGDQPIDYGENGEQASGYSLLPFDLHNIAQTARLGSGGKREKPGSSPAHSSWSSREEEWPVVANRCKNSPALQTALSSAPSNLSLPGKTPCRSSQLSSSSCTAKKKLLSTGEVVAASCSEDKSLSPLAKKKRVLPCHPVPTTCRSTDAKGAPFWNHLLPAAKSSVDCGAIRKRLKSGLCKGLGWCSKVPNASLLSQESILKGRFAPSGRIEGFTAEIGASGSYCPQHATLPVDVTYFDISEHSAPSPFLGVIDLEALGKKGYNVPKAGTIQVTLFNPNKTVVKMFLVTYDFQDMPANHMTFLRHRIFLVPVGEEEWATTAPSPSALRLSPLRFHSSKSGKIYLHNDIRLLFSRKSIEVDSGIPYELKSFTEMPRNPCYSPWA</sequence>
<dbReference type="InterPro" id="IPR025261">
    <property type="entry name" value="Atos-like_cons_dom"/>
</dbReference>
<feature type="compositionally biased region" description="Basic and acidic residues" evidence="6">
    <location>
        <begin position="84"/>
        <end position="99"/>
    </location>
</feature>
<protein>
    <recommendedName>
        <fullName evidence="5">Atos homolog protein B</fullName>
    </recommendedName>
</protein>
<dbReference type="InterPro" id="IPR051506">
    <property type="entry name" value="ATOS_Transcription_Regulators"/>
</dbReference>
<keyword evidence="2" id="KW-0597">Phosphoprotein</keyword>
<dbReference type="InterPro" id="IPR033473">
    <property type="entry name" value="Atos-like_C"/>
</dbReference>
<feature type="region of interest" description="Disordered" evidence="6">
    <location>
        <begin position="1"/>
        <end position="35"/>
    </location>
</feature>
<dbReference type="GO" id="GO:0005634">
    <property type="term" value="C:nucleus"/>
    <property type="evidence" value="ECO:0007669"/>
    <property type="project" value="UniProtKB-SubCell"/>
</dbReference>
<evidence type="ECO:0000256" key="3">
    <source>
        <dbReference type="ARBA" id="ARBA00023242"/>
    </source>
</evidence>
<comment type="similarity">
    <text evidence="4">Belongs to the ATOS family.</text>
</comment>
<evidence type="ECO:0000259" key="7">
    <source>
        <dbReference type="SMART" id="SM01177"/>
    </source>
</evidence>
<comment type="subcellular location">
    <subcellularLocation>
        <location evidence="1">Nucleus</location>
    </subcellularLocation>
</comment>
<dbReference type="AlphaFoldDB" id="A0A8C0ASY0"/>